<keyword evidence="4" id="KW-1185">Reference proteome</keyword>
<dbReference type="AlphaFoldDB" id="A0AAV4FE16"/>
<reference evidence="3 4" key="1">
    <citation type="journal article" date="2021" name="Elife">
        <title>Chloroplast acquisition without the gene transfer in kleptoplastic sea slugs, Plakobranchus ocellatus.</title>
        <authorList>
            <person name="Maeda T."/>
            <person name="Takahashi S."/>
            <person name="Yoshida T."/>
            <person name="Shimamura S."/>
            <person name="Takaki Y."/>
            <person name="Nagai Y."/>
            <person name="Toyoda A."/>
            <person name="Suzuki Y."/>
            <person name="Arimoto A."/>
            <person name="Ishii H."/>
            <person name="Satoh N."/>
            <person name="Nishiyama T."/>
            <person name="Hasebe M."/>
            <person name="Maruyama T."/>
            <person name="Minagawa J."/>
            <person name="Obokata J."/>
            <person name="Shigenobu S."/>
        </authorList>
    </citation>
    <scope>NUCLEOTIDE SEQUENCE [LARGE SCALE GENOMIC DNA]</scope>
</reference>
<gene>
    <name evidence="3" type="ORF">ElyMa_003803800</name>
</gene>
<name>A0AAV4FE16_9GAST</name>
<comment type="caution">
    <text evidence="3">The sequence shown here is derived from an EMBL/GenBank/DDBJ whole genome shotgun (WGS) entry which is preliminary data.</text>
</comment>
<proteinExistence type="predicted"/>
<feature type="region of interest" description="Disordered" evidence="1">
    <location>
        <begin position="398"/>
        <end position="427"/>
    </location>
</feature>
<feature type="compositionally biased region" description="Low complexity" evidence="1">
    <location>
        <begin position="142"/>
        <end position="158"/>
    </location>
</feature>
<feature type="domain" description="C5orf34-like N-terminal" evidence="2">
    <location>
        <begin position="9"/>
        <end position="79"/>
    </location>
</feature>
<accession>A0AAV4FE16</accession>
<feature type="region of interest" description="Disordered" evidence="1">
    <location>
        <begin position="139"/>
        <end position="162"/>
    </location>
</feature>
<organism evidence="3 4">
    <name type="scientific">Elysia marginata</name>
    <dbReference type="NCBI Taxonomy" id="1093978"/>
    <lineage>
        <taxon>Eukaryota</taxon>
        <taxon>Metazoa</taxon>
        <taxon>Spiralia</taxon>
        <taxon>Lophotrochozoa</taxon>
        <taxon>Mollusca</taxon>
        <taxon>Gastropoda</taxon>
        <taxon>Heterobranchia</taxon>
        <taxon>Euthyneura</taxon>
        <taxon>Panpulmonata</taxon>
        <taxon>Sacoglossa</taxon>
        <taxon>Placobranchoidea</taxon>
        <taxon>Plakobranchidae</taxon>
        <taxon>Elysia</taxon>
    </lineage>
</organism>
<dbReference type="PANTHER" id="PTHR34531">
    <property type="entry name" value="ZGC:153352"/>
    <property type="match status" value="1"/>
</dbReference>
<dbReference type="EMBL" id="BMAT01007778">
    <property type="protein sequence ID" value="GFR71115.1"/>
    <property type="molecule type" value="Genomic_DNA"/>
</dbReference>
<dbReference type="InterPro" id="IPR053901">
    <property type="entry name" value="C5orf34-like"/>
</dbReference>
<feature type="compositionally biased region" description="Basic and acidic residues" evidence="1">
    <location>
        <begin position="399"/>
        <end position="412"/>
    </location>
</feature>
<evidence type="ECO:0000259" key="2">
    <source>
        <dbReference type="Pfam" id="PF15025"/>
    </source>
</evidence>
<dbReference type="InterPro" id="IPR027830">
    <property type="entry name" value="C5orf34-like_N"/>
</dbReference>
<evidence type="ECO:0000256" key="1">
    <source>
        <dbReference type="SAM" id="MobiDB-lite"/>
    </source>
</evidence>
<dbReference type="Proteomes" id="UP000762676">
    <property type="component" value="Unassembled WGS sequence"/>
</dbReference>
<dbReference type="Pfam" id="PF15025">
    <property type="entry name" value="C5orf34-like_N"/>
    <property type="match status" value="1"/>
</dbReference>
<feature type="compositionally biased region" description="Basic and acidic residues" evidence="1">
    <location>
        <begin position="339"/>
        <end position="350"/>
    </location>
</feature>
<protein>
    <submittedName>
        <fullName evidence="3">Chromosome 5 open reading frame 34</fullName>
    </submittedName>
</protein>
<feature type="compositionally biased region" description="Polar residues" evidence="1">
    <location>
        <begin position="356"/>
        <end position="365"/>
    </location>
</feature>
<dbReference type="PANTHER" id="PTHR34531:SF1">
    <property type="entry name" value="CHROMOSOME 5 OPEN READING FRAME 34"/>
    <property type="match status" value="1"/>
</dbReference>
<feature type="region of interest" description="Disordered" evidence="1">
    <location>
        <begin position="329"/>
        <end position="365"/>
    </location>
</feature>
<evidence type="ECO:0000313" key="3">
    <source>
        <dbReference type="EMBL" id="GFR71115.1"/>
    </source>
</evidence>
<sequence length="478" mass="52529">MSRVVPLLMVLYSNDAVEVRYSDGSTLQLSACGSTMIHHDAATPRRGKGTGSSGTIHKRSRFVTSEHRHKVLQAMDFRNRFAERPYLCKELLDKDQIVNANVWLPSEQDLVQYKDALSHIDLEGERSQYMPYNTNKQTEPFSNSSINSHDISSISRSSTPDGLRMTIDSDASLGMQDNSGLAHMQACSREVYRQRHSSPTQFISSPCAKANQAVVHRTTEPQFYANGAHTGSCLTGDGVAETGGEEDCGLDRTVCEEDNPPGDLSRTVVGEEGEETSSPPSQQALGSTDVRFPVPGGADPQAPTPILCNANRGNVTPIGRVTYEAETISEQPCHSTHGSAHEEIPRKFPPEDLDNSELSPQSEEKSQSLYVWTTTHVSQNACPPAWTHPLKLVLTTKSPQDHHHQNSSEDKPTTASKGKQSSPLPMPLPVTCPFQHLHKWDAEKTLDVSDVTGSLEFQHGMLKVVISEGIVYRSVLYE</sequence>
<feature type="compositionally biased region" description="Polar residues" evidence="1">
    <location>
        <begin position="413"/>
        <end position="423"/>
    </location>
</feature>
<feature type="compositionally biased region" description="Polar residues" evidence="1">
    <location>
        <begin position="329"/>
        <end position="338"/>
    </location>
</feature>
<feature type="region of interest" description="Disordered" evidence="1">
    <location>
        <begin position="249"/>
        <end position="313"/>
    </location>
</feature>
<evidence type="ECO:0000313" key="4">
    <source>
        <dbReference type="Proteomes" id="UP000762676"/>
    </source>
</evidence>